<protein>
    <recommendedName>
        <fullName evidence="1">DUF7047 domain-containing protein</fullName>
    </recommendedName>
</protein>
<dbReference type="InterPro" id="IPR055475">
    <property type="entry name" value="DUF7047"/>
</dbReference>
<evidence type="ECO:0000313" key="2">
    <source>
        <dbReference type="EMBL" id="KAF4723434.1"/>
    </source>
</evidence>
<dbReference type="AlphaFoldDB" id="A0A7J6RRS9"/>
<sequence>MCKGVSASKHQSDVDRVRALLAQEDLYTKEPTSIQDSRVLGLQISKVGDELFWRRRVDITDFLEFDDRICSDEAVTYQDCSSFLGQLSSLLPVLSWLRPVTALGKRIVGSAAGTTKSSWRRLANESSKRFCRYICTLLRKLGDPGRGVWAVPPRSEALHCFVDASELALGIAICDTRNRPLEDECHLRPVDVTISNKPSLHINIAELDSTILGLQKCLAFGHKSIVLYTDSKSVAGWLQLLLDHQRIRPQGLYKALVCRRLRIIQSMVVENDLILRCIWIPTTSNLADVLTRLPSVARVTIPVEISPPFSVVAAELQLGGEEGVSRFWPTKDELLAVNSSVSRPFIDKGVTESDEGLLYYKGLLYLPVVFRAKLVRGVHLSLLHAGSADVESVIKLIYNWPRMSDDIR</sequence>
<evidence type="ECO:0000259" key="1">
    <source>
        <dbReference type="Pfam" id="PF23088"/>
    </source>
</evidence>
<keyword evidence="3" id="KW-1185">Reference proteome</keyword>
<comment type="caution">
    <text evidence="2">The sequence shown here is derived from an EMBL/GenBank/DDBJ whole genome shotgun (WGS) entry which is preliminary data.</text>
</comment>
<reference evidence="2 3" key="1">
    <citation type="submission" date="2020-04" db="EMBL/GenBank/DDBJ databases">
        <title>Perkinsus olseni comparative genomics.</title>
        <authorList>
            <person name="Bogema D.R."/>
        </authorList>
    </citation>
    <scope>NUCLEOTIDE SEQUENCE [LARGE SCALE GENOMIC DNA]</scope>
    <source>
        <strain evidence="2 3">ATCC PRA-207</strain>
    </source>
</reference>
<dbReference type="InterPro" id="IPR012337">
    <property type="entry name" value="RNaseH-like_sf"/>
</dbReference>
<gene>
    <name evidence="2" type="ORF">FOZ63_006793</name>
</gene>
<evidence type="ECO:0000313" key="3">
    <source>
        <dbReference type="Proteomes" id="UP000553632"/>
    </source>
</evidence>
<feature type="non-terminal residue" evidence="2">
    <location>
        <position position="408"/>
    </location>
</feature>
<dbReference type="EMBL" id="JABANO010023501">
    <property type="protein sequence ID" value="KAF4723434.1"/>
    <property type="molecule type" value="Genomic_DNA"/>
</dbReference>
<dbReference type="Proteomes" id="UP000553632">
    <property type="component" value="Unassembled WGS sequence"/>
</dbReference>
<feature type="domain" description="DUF7047" evidence="1">
    <location>
        <begin position="77"/>
        <end position="140"/>
    </location>
</feature>
<dbReference type="Pfam" id="PF23088">
    <property type="entry name" value="DUF7047"/>
    <property type="match status" value="1"/>
</dbReference>
<name>A0A7J6RRS9_PEROL</name>
<dbReference type="SUPFAM" id="SSF53098">
    <property type="entry name" value="Ribonuclease H-like"/>
    <property type="match status" value="1"/>
</dbReference>
<organism evidence="2 3">
    <name type="scientific">Perkinsus olseni</name>
    <name type="common">Perkinsus atlanticus</name>
    <dbReference type="NCBI Taxonomy" id="32597"/>
    <lineage>
        <taxon>Eukaryota</taxon>
        <taxon>Sar</taxon>
        <taxon>Alveolata</taxon>
        <taxon>Perkinsozoa</taxon>
        <taxon>Perkinsea</taxon>
        <taxon>Perkinsida</taxon>
        <taxon>Perkinsidae</taxon>
        <taxon>Perkinsus</taxon>
    </lineage>
</organism>
<accession>A0A7J6RRS9</accession>
<dbReference type="OMA" id="PLEDECH"/>
<proteinExistence type="predicted"/>